<gene>
    <name evidence="4" type="ORF">M0813_15427</name>
</gene>
<dbReference type="InterPro" id="IPR006571">
    <property type="entry name" value="TLDc_dom"/>
</dbReference>
<dbReference type="PROSITE" id="PS00028">
    <property type="entry name" value="ZINC_FINGER_C2H2_1"/>
    <property type="match status" value="1"/>
</dbReference>
<feature type="coiled-coil region" evidence="2">
    <location>
        <begin position="175"/>
        <end position="318"/>
    </location>
</feature>
<reference evidence="4" key="1">
    <citation type="submission" date="2022-08" db="EMBL/GenBank/DDBJ databases">
        <title>Novel sulfate-reducing endosymbionts in the free-living metamonad Anaeramoeba.</title>
        <authorList>
            <person name="Jerlstrom-Hultqvist J."/>
            <person name="Cepicka I."/>
            <person name="Gallot-Lavallee L."/>
            <person name="Salas-Leiva D."/>
            <person name="Curtis B.A."/>
            <person name="Zahonova K."/>
            <person name="Pipaliya S."/>
            <person name="Dacks J."/>
            <person name="Roger A.J."/>
        </authorList>
    </citation>
    <scope>NUCLEOTIDE SEQUENCE</scope>
    <source>
        <strain evidence="4">Schooner1</strain>
    </source>
</reference>
<name>A0ABQ8Z1P7_9EUKA</name>
<dbReference type="Gene3D" id="3.30.160.60">
    <property type="entry name" value="Classic Zinc Finger"/>
    <property type="match status" value="1"/>
</dbReference>
<evidence type="ECO:0000313" key="5">
    <source>
        <dbReference type="Proteomes" id="UP001150062"/>
    </source>
</evidence>
<feature type="domain" description="B box-type" evidence="3">
    <location>
        <begin position="95"/>
        <end position="135"/>
    </location>
</feature>
<dbReference type="InterPro" id="IPR000315">
    <property type="entry name" value="Znf_B-box"/>
</dbReference>
<evidence type="ECO:0000259" key="3">
    <source>
        <dbReference type="PROSITE" id="PS50119"/>
    </source>
</evidence>
<evidence type="ECO:0000256" key="1">
    <source>
        <dbReference type="PROSITE-ProRule" id="PRU00024"/>
    </source>
</evidence>
<comment type="caution">
    <text evidence="4">The sequence shown here is derived from an EMBL/GenBank/DDBJ whole genome shotgun (WGS) entry which is preliminary data.</text>
</comment>
<dbReference type="CDD" id="cd19769">
    <property type="entry name" value="Bbox2_TRIM16-like"/>
    <property type="match status" value="1"/>
</dbReference>
<sequence length="620" mass="74114">MEEKNNELNEETKNVPIEKNKNIKFCVECLKKGIQKDSMYLCKNCNDYYCEEHEKQYHQNEDHKNHVRIKINSIYDFSFASTFDEPISEPMKMDEFAFICSKHKIQKEFFCFKDKTSLCYKCAIQNHNGHDIKPFDEFDQQSWTKLIEFNPKINELTNYNQTQKEEFKNKYKDQIKQSLEKRKQKLIKIDNLKENIQNTKIKLINEIEKNYKKLKKELKLKNEKIKNQLNQEYFQTEKKLNHEFQVESQNINFMKKFENNFDLLDQAIKNKNNLQIFIQKLKVNKFIFLLNNPINETNSQIANINNRYEKKKEQTEKKYLIKKQIEKIKKLSFLEIENEISIEQSKYQFEKKQFYNYEIIKLLLILKNCLNNPILNIDDLDIKLSFIDSTNDQNIITIGKLNFQSNNEKIGSFQTEFKIQLIGEFIVNLQINQIEFPKKTIQIISEKSPSNILSLELFKQLKSYLPKNLKLHLNYQLNKDPRNIQTWHKKCDNKGKSLIICKNNYRYIFGGYSDIGFGKGDCFKKSSESFLFYYGEQKMLRILCLKGKNNNHVIYWGNDHGPCFGSYSYHPALYIKRGFTVERYNDSNVYLNTDQVRDFHGVGDKEKSFLVEFECFCENP</sequence>
<keyword evidence="1" id="KW-0479">Metal-binding</keyword>
<dbReference type="Pfam" id="PF07534">
    <property type="entry name" value="TLD"/>
    <property type="match status" value="1"/>
</dbReference>
<evidence type="ECO:0000256" key="2">
    <source>
        <dbReference type="SAM" id="Coils"/>
    </source>
</evidence>
<proteinExistence type="predicted"/>
<accession>A0ABQ8Z1P7</accession>
<keyword evidence="1" id="KW-0862">Zinc</keyword>
<keyword evidence="1" id="KW-0863">Zinc-finger</keyword>
<dbReference type="SUPFAM" id="SSF57845">
    <property type="entry name" value="B-box zinc-binding domain"/>
    <property type="match status" value="1"/>
</dbReference>
<organism evidence="4 5">
    <name type="scientific">Anaeramoeba flamelloides</name>
    <dbReference type="NCBI Taxonomy" id="1746091"/>
    <lineage>
        <taxon>Eukaryota</taxon>
        <taxon>Metamonada</taxon>
        <taxon>Anaeramoebidae</taxon>
        <taxon>Anaeramoeba</taxon>
    </lineage>
</organism>
<protein>
    <submittedName>
        <fullName evidence="4">E3 ubiquitin-protein ligase trim56</fullName>
    </submittedName>
</protein>
<dbReference type="EMBL" id="JAOAOG010000073">
    <property type="protein sequence ID" value="KAJ6250619.1"/>
    <property type="molecule type" value="Genomic_DNA"/>
</dbReference>
<dbReference type="Pfam" id="PF00643">
    <property type="entry name" value="zf-B_box"/>
    <property type="match status" value="1"/>
</dbReference>
<dbReference type="Proteomes" id="UP001150062">
    <property type="component" value="Unassembled WGS sequence"/>
</dbReference>
<keyword evidence="5" id="KW-1185">Reference proteome</keyword>
<keyword evidence="2" id="KW-0175">Coiled coil</keyword>
<dbReference type="InterPro" id="IPR013087">
    <property type="entry name" value="Znf_C2H2_type"/>
</dbReference>
<dbReference type="PROSITE" id="PS50119">
    <property type="entry name" value="ZF_BBOX"/>
    <property type="match status" value="1"/>
</dbReference>
<evidence type="ECO:0000313" key="4">
    <source>
        <dbReference type="EMBL" id="KAJ6250619.1"/>
    </source>
</evidence>